<accession>S8E4R3</accession>
<sequence length="144" mass="17277">MMIHTYIRLQHLVESLQYAAREDAYYGHKVKTSDQEFMTGTFYLVSWDVAEWISTTDIDEKYHPIHLEDVVFSHWLHDGNLGKNQYDMKGKIYDIPRPGHHFPHEFWSGTIGVHKLKTREKWIQTLDYFNVTKDLKPSKFYHYP</sequence>
<dbReference type="AlphaFoldDB" id="S8E4R3"/>
<protein>
    <submittedName>
        <fullName evidence="1">Uncharacterized protein</fullName>
    </submittedName>
</protein>
<gene>
    <name evidence="1" type="ORF">M569_07458</name>
</gene>
<evidence type="ECO:0000313" key="1">
    <source>
        <dbReference type="EMBL" id="EPS67322.1"/>
    </source>
</evidence>
<dbReference type="UniPathway" id="UPA00378"/>
<reference evidence="1 2" key="1">
    <citation type="journal article" date="2013" name="BMC Genomics">
        <title>The miniature genome of a carnivorous plant Genlisea aurea contains a low number of genes and short non-coding sequences.</title>
        <authorList>
            <person name="Leushkin E.V."/>
            <person name="Sutormin R.A."/>
            <person name="Nabieva E.R."/>
            <person name="Penin A.A."/>
            <person name="Kondrashov A.S."/>
            <person name="Logacheva M.D."/>
        </authorList>
    </citation>
    <scope>NUCLEOTIDE SEQUENCE [LARGE SCALE GENOMIC DNA]</scope>
</reference>
<comment type="caution">
    <text evidence="1">The sequence shown here is derived from an EMBL/GenBank/DDBJ whole genome shotgun (WGS) entry which is preliminary data.</text>
</comment>
<organism evidence="1 2">
    <name type="scientific">Genlisea aurea</name>
    <dbReference type="NCBI Taxonomy" id="192259"/>
    <lineage>
        <taxon>Eukaryota</taxon>
        <taxon>Viridiplantae</taxon>
        <taxon>Streptophyta</taxon>
        <taxon>Embryophyta</taxon>
        <taxon>Tracheophyta</taxon>
        <taxon>Spermatophyta</taxon>
        <taxon>Magnoliopsida</taxon>
        <taxon>eudicotyledons</taxon>
        <taxon>Gunneridae</taxon>
        <taxon>Pentapetalae</taxon>
        <taxon>asterids</taxon>
        <taxon>lamiids</taxon>
        <taxon>Lamiales</taxon>
        <taxon>Lentibulariaceae</taxon>
        <taxon>Genlisea</taxon>
    </lineage>
</organism>
<keyword evidence="2" id="KW-1185">Reference proteome</keyword>
<proteinExistence type="predicted"/>
<evidence type="ECO:0000313" key="2">
    <source>
        <dbReference type="Proteomes" id="UP000015453"/>
    </source>
</evidence>
<dbReference type="Proteomes" id="UP000015453">
    <property type="component" value="Unassembled WGS sequence"/>
</dbReference>
<name>S8E4R3_9LAMI</name>
<dbReference type="EMBL" id="AUSU01003175">
    <property type="protein sequence ID" value="EPS67322.1"/>
    <property type="molecule type" value="Genomic_DNA"/>
</dbReference>
<dbReference type="OrthoDB" id="2139606at2759"/>